<reference evidence="3 4" key="1">
    <citation type="submission" date="2018-10" db="EMBL/GenBank/DDBJ databases">
        <title>Pan-genome distribution and transcriptional activeness of fungal secondary metabolism genes in Aspergillus section Fumigati.</title>
        <authorList>
            <person name="Takahashi H."/>
            <person name="Umemura M."/>
            <person name="Ninomiya A."/>
            <person name="Kusuya Y."/>
            <person name="Urayama S."/>
            <person name="Shimizu M."/>
            <person name="Watanabe A."/>
            <person name="Kamei K."/>
            <person name="Yaguchi T."/>
            <person name="Hagiwara D."/>
        </authorList>
    </citation>
    <scope>NUCLEOTIDE SEQUENCE [LARGE SCALE GENOMIC DNA]</scope>
    <source>
        <strain evidence="3 4">IFM 55266</strain>
    </source>
</reference>
<dbReference type="Proteomes" id="UP001043456">
    <property type="component" value="Unassembled WGS sequence"/>
</dbReference>
<dbReference type="InterPro" id="IPR013094">
    <property type="entry name" value="AB_hydrolase_3"/>
</dbReference>
<dbReference type="GeneID" id="67009999"/>
<dbReference type="PANTHER" id="PTHR48081">
    <property type="entry name" value="AB HYDROLASE SUPERFAMILY PROTEIN C4A8.06C"/>
    <property type="match status" value="1"/>
</dbReference>
<evidence type="ECO:0000313" key="4">
    <source>
        <dbReference type="Proteomes" id="UP001043456"/>
    </source>
</evidence>
<evidence type="ECO:0000259" key="2">
    <source>
        <dbReference type="Pfam" id="PF07859"/>
    </source>
</evidence>
<keyword evidence="1" id="KW-0378">Hydrolase</keyword>
<dbReference type="Gene3D" id="3.40.50.1820">
    <property type="entry name" value="alpha/beta hydrolase"/>
    <property type="match status" value="1"/>
</dbReference>
<gene>
    <name evidence="3" type="ORF">Asppvi_011390</name>
</gene>
<organism evidence="3 4">
    <name type="scientific">Aspergillus pseudoviridinutans</name>
    <dbReference type="NCBI Taxonomy" id="1517512"/>
    <lineage>
        <taxon>Eukaryota</taxon>
        <taxon>Fungi</taxon>
        <taxon>Dikarya</taxon>
        <taxon>Ascomycota</taxon>
        <taxon>Pezizomycotina</taxon>
        <taxon>Eurotiomycetes</taxon>
        <taxon>Eurotiomycetidae</taxon>
        <taxon>Eurotiales</taxon>
        <taxon>Aspergillaceae</taxon>
        <taxon>Aspergillus</taxon>
        <taxon>Aspergillus subgen. Fumigati</taxon>
    </lineage>
</organism>
<name>A0A9P3F0W4_9EURO</name>
<feature type="domain" description="Alpha/beta hydrolase fold-3" evidence="2">
    <location>
        <begin position="52"/>
        <end position="237"/>
    </location>
</feature>
<sequence length="242" mass="26510">MDSLIAESWLKVENAIGQRPQLTGDVFAMREQYKALADRANATRTISRNITCNSEDTFCRLLAERLPCIVISVSYRLAPEHKAPAQLDDALEAWNWAYNNASTLNGDRGCCFTVGQSAGGSLALAVARRLIVLGRKHEVKGIAAIAPFVVHPDGVPSRYIKQYRAFDELGDGPINTKQAMTHFYNAIQAPPGDPDVYVLNAEADLHQFPPTYLAVCGIDPLRDDGLIIHDALKTAGYVCLLL</sequence>
<dbReference type="AlphaFoldDB" id="A0A9P3F0W4"/>
<proteinExistence type="predicted"/>
<dbReference type="Pfam" id="PF07859">
    <property type="entry name" value="Abhydrolase_3"/>
    <property type="match status" value="1"/>
</dbReference>
<protein>
    <recommendedName>
        <fullName evidence="2">Alpha/beta hydrolase fold-3 domain-containing protein</fullName>
    </recommendedName>
</protein>
<evidence type="ECO:0000313" key="3">
    <source>
        <dbReference type="EMBL" id="GIJ92408.1"/>
    </source>
</evidence>
<dbReference type="OrthoDB" id="408631at2759"/>
<dbReference type="GO" id="GO:0016787">
    <property type="term" value="F:hydrolase activity"/>
    <property type="evidence" value="ECO:0007669"/>
    <property type="project" value="UniProtKB-KW"/>
</dbReference>
<accession>A0A9P3F0W4</accession>
<dbReference type="RefSeq" id="XP_043163154.1">
    <property type="nucleotide sequence ID" value="XM_043307219.1"/>
</dbReference>
<dbReference type="InterPro" id="IPR050300">
    <property type="entry name" value="GDXG_lipolytic_enzyme"/>
</dbReference>
<dbReference type="SUPFAM" id="SSF53474">
    <property type="entry name" value="alpha/beta-Hydrolases"/>
    <property type="match status" value="1"/>
</dbReference>
<keyword evidence="4" id="KW-1185">Reference proteome</keyword>
<evidence type="ECO:0000256" key="1">
    <source>
        <dbReference type="ARBA" id="ARBA00022801"/>
    </source>
</evidence>
<dbReference type="InterPro" id="IPR029058">
    <property type="entry name" value="AB_hydrolase_fold"/>
</dbReference>
<comment type="caution">
    <text evidence="3">The sequence shown here is derived from an EMBL/GenBank/DDBJ whole genome shotgun (WGS) entry which is preliminary data.</text>
</comment>
<dbReference type="PANTHER" id="PTHR48081:SF8">
    <property type="entry name" value="ALPHA_BETA HYDROLASE FOLD-3 DOMAIN-CONTAINING PROTEIN-RELATED"/>
    <property type="match status" value="1"/>
</dbReference>
<dbReference type="EMBL" id="BHVY01000009">
    <property type="protein sequence ID" value="GIJ92408.1"/>
    <property type="molecule type" value="Genomic_DNA"/>
</dbReference>